<organism evidence="2 3">
    <name type="scientific">Stieleria maiorica</name>
    <dbReference type="NCBI Taxonomy" id="2795974"/>
    <lineage>
        <taxon>Bacteria</taxon>
        <taxon>Pseudomonadati</taxon>
        <taxon>Planctomycetota</taxon>
        <taxon>Planctomycetia</taxon>
        <taxon>Pirellulales</taxon>
        <taxon>Pirellulaceae</taxon>
        <taxon>Stieleria</taxon>
    </lineage>
</organism>
<dbReference type="InterPro" id="IPR036465">
    <property type="entry name" value="vWFA_dom_sf"/>
</dbReference>
<dbReference type="PANTHER" id="PTHR33608">
    <property type="entry name" value="BLL2464 PROTEIN"/>
    <property type="match status" value="1"/>
</dbReference>
<proteinExistence type="predicted"/>
<gene>
    <name evidence="2" type="ORF">Mal15_07350</name>
</gene>
<name>A0A5B9MBX6_9BACT</name>
<dbReference type="SUPFAM" id="SSF53300">
    <property type="entry name" value="vWA-like"/>
    <property type="match status" value="1"/>
</dbReference>
<dbReference type="PANTHER" id="PTHR33608:SF7">
    <property type="entry name" value="DUF58 DOMAIN-CONTAINING PROTEIN"/>
    <property type="match status" value="1"/>
</dbReference>
<dbReference type="EMBL" id="CP036264">
    <property type="protein sequence ID" value="QEF96707.1"/>
    <property type="molecule type" value="Genomic_DNA"/>
</dbReference>
<reference evidence="2 3" key="1">
    <citation type="submission" date="2019-02" db="EMBL/GenBank/DDBJ databases">
        <title>Planctomycetal bacteria perform biofilm scaping via a novel small molecule.</title>
        <authorList>
            <person name="Jeske O."/>
            <person name="Boedeker C."/>
            <person name="Wiegand S."/>
            <person name="Breitling P."/>
            <person name="Kallscheuer N."/>
            <person name="Jogler M."/>
            <person name="Rohde M."/>
            <person name="Petersen J."/>
            <person name="Medema M.H."/>
            <person name="Surup F."/>
            <person name="Jogler C."/>
        </authorList>
    </citation>
    <scope>NUCLEOTIDE SEQUENCE [LARGE SCALE GENOMIC DNA]</scope>
    <source>
        <strain evidence="2 3">Mal15</strain>
    </source>
</reference>
<dbReference type="Pfam" id="PF01882">
    <property type="entry name" value="DUF58"/>
    <property type="match status" value="1"/>
</dbReference>
<evidence type="ECO:0000313" key="2">
    <source>
        <dbReference type="EMBL" id="QEF96707.1"/>
    </source>
</evidence>
<keyword evidence="3" id="KW-1185">Reference proteome</keyword>
<dbReference type="InterPro" id="IPR002881">
    <property type="entry name" value="DUF58"/>
</dbReference>
<dbReference type="AlphaFoldDB" id="A0A5B9MBX6"/>
<evidence type="ECO:0000259" key="1">
    <source>
        <dbReference type="Pfam" id="PF01882"/>
    </source>
</evidence>
<feature type="domain" description="DUF58" evidence="1">
    <location>
        <begin position="56"/>
        <end position="260"/>
    </location>
</feature>
<protein>
    <recommendedName>
        <fullName evidence="1">DUF58 domain-containing protein</fullName>
    </recommendedName>
</protein>
<sequence length="303" mass="33951">MPEPGSQPNTVTESFFDPVLAERLSAIPLTARQSMLGTVSGRHQSPHRGSSVEFAEYRRYQPGDDLRRLDWRAYGRSDRYYVKEFEADTNLRLVLVVDGSGSMGFGDKLHAARQIASTLAYIAIGQGDAAGMIGASDSDSQLLPPRRIAGQVSLLFDRLKRIEAAGVTTLEQTLHRLAEMIRQRALIVVISDLLFEPSALRSAVEHLAFCKHDVALFHLMDPAELQPNWDRPIRLEDMEGDESILVDPDEIAAGYDEAVREFLQEVERISRETSVDYHRVMLDRPIEESLMRFLAGRARESAG</sequence>
<dbReference type="CDD" id="cd00198">
    <property type="entry name" value="vWFA"/>
    <property type="match status" value="1"/>
</dbReference>
<evidence type="ECO:0000313" key="3">
    <source>
        <dbReference type="Proteomes" id="UP000321353"/>
    </source>
</evidence>
<accession>A0A5B9MBX6</accession>
<dbReference type="Proteomes" id="UP000321353">
    <property type="component" value="Chromosome"/>
</dbReference>
<dbReference type="Gene3D" id="3.40.50.410">
    <property type="entry name" value="von Willebrand factor, type A domain"/>
    <property type="match status" value="1"/>
</dbReference>
<dbReference type="RefSeq" id="WP_147866493.1">
    <property type="nucleotide sequence ID" value="NZ_CP036264.1"/>
</dbReference>
<dbReference type="KEGG" id="smam:Mal15_07350"/>